<proteinExistence type="predicted"/>
<gene>
    <name evidence="1" type="ORF">NCTC10994_00364</name>
</gene>
<dbReference type="RefSeq" id="WP_072698125.1">
    <property type="nucleotide sequence ID" value="NZ_JAFBBL010000001.1"/>
</dbReference>
<keyword evidence="2" id="KW-1185">Reference proteome</keyword>
<dbReference type="EMBL" id="LS483468">
    <property type="protein sequence ID" value="SQI28614.1"/>
    <property type="molecule type" value="Genomic_DNA"/>
</dbReference>
<dbReference type="Proteomes" id="UP000249091">
    <property type="component" value="Chromosome 1"/>
</dbReference>
<reference evidence="1 2" key="1">
    <citation type="submission" date="2018-06" db="EMBL/GenBank/DDBJ databases">
        <authorList>
            <consortium name="Pathogen Informatics"/>
            <person name="Doyle S."/>
        </authorList>
    </citation>
    <scope>NUCLEOTIDE SEQUENCE [LARGE SCALE GENOMIC DNA]</scope>
    <source>
        <strain evidence="1 2">NCTC10994</strain>
    </source>
</reference>
<dbReference type="AlphaFoldDB" id="A0A2X4WWZ8"/>
<organism evidence="1 2">
    <name type="scientific">Rhodococcus coprophilus</name>
    <dbReference type="NCBI Taxonomy" id="38310"/>
    <lineage>
        <taxon>Bacteria</taxon>
        <taxon>Bacillati</taxon>
        <taxon>Actinomycetota</taxon>
        <taxon>Actinomycetes</taxon>
        <taxon>Mycobacteriales</taxon>
        <taxon>Nocardiaceae</taxon>
        <taxon>Rhodococcus</taxon>
    </lineage>
</organism>
<protein>
    <recommendedName>
        <fullName evidence="3">3-methyladenine DNA glycosylase</fullName>
    </recommendedName>
</protein>
<sequence length="317" mass="35237">MSCVPSEAPAPILTEAPASILTEAEWTARRDRHHAAVDDLLADHLRRRAANESHPVHDFLFTYYNYRPGKLRFWHPGYGTVLLGAATRDYRDHPGYERIVMDGEPAVRVTDAVLAQRSGTVGFVHGLLAATASRPAQLGCFGLHEWAMVYRTGDEGVRHSVPLRLGHEGTDQLVESMQLRCTHYDAFRFFTPDAAPRNASSLTPDSRFAREQPGCLHAGMDLYKWCFKLSPLVDSDLLLECFRLASAARELDMRASPYDLSDYGYTPVAIETAAGRAQYVREQSALTTRAAALREELLNRCTALRACRPDTPFATGG</sequence>
<evidence type="ECO:0008006" key="3">
    <source>
        <dbReference type="Google" id="ProtNLM"/>
    </source>
</evidence>
<dbReference type="KEGG" id="rcr:NCTC10994_00364"/>
<evidence type="ECO:0000313" key="1">
    <source>
        <dbReference type="EMBL" id="SQI28614.1"/>
    </source>
</evidence>
<name>A0A2X4WWZ8_9NOCA</name>
<accession>A0A2X4WWZ8</accession>
<dbReference type="STRING" id="1219011.GCA_001895045_00084"/>
<evidence type="ECO:0000313" key="2">
    <source>
        <dbReference type="Proteomes" id="UP000249091"/>
    </source>
</evidence>